<dbReference type="EC" id="4.1.1.17" evidence="6"/>
<comment type="pathway">
    <text evidence="5">Amine and polyamine biosynthesis; putrescine biosynthesis via L-ornithine pathway; putrescine from L-ornithine: step 1/1.</text>
</comment>
<evidence type="ECO:0000256" key="2">
    <source>
        <dbReference type="ARBA" id="ARBA00008872"/>
    </source>
</evidence>
<dbReference type="PANTHER" id="PTHR11482:SF6">
    <property type="entry name" value="ORNITHINE DECARBOXYLASE 1-RELATED"/>
    <property type="match status" value="1"/>
</dbReference>
<evidence type="ECO:0000256" key="4">
    <source>
        <dbReference type="ARBA" id="ARBA00023239"/>
    </source>
</evidence>
<dbReference type="EMBL" id="JARKIE010000124">
    <property type="protein sequence ID" value="KAJ7680047.1"/>
    <property type="molecule type" value="Genomic_DNA"/>
</dbReference>
<evidence type="ECO:0000259" key="10">
    <source>
        <dbReference type="Pfam" id="PF02784"/>
    </source>
</evidence>
<accession>A0AAD7D5K3</accession>
<feature type="modified residue" description="N6-(pyridoxal phosphate)lysine" evidence="9">
    <location>
        <position position="129"/>
    </location>
</feature>
<keyword evidence="4" id="KW-0456">Lyase</keyword>
<dbReference type="Proteomes" id="UP001221757">
    <property type="component" value="Unassembled WGS sequence"/>
</dbReference>
<dbReference type="InterPro" id="IPR000183">
    <property type="entry name" value="Orn/DAP/Arg_de-COase"/>
</dbReference>
<comment type="similarity">
    <text evidence="2">Belongs to the Orn/Lys/Arg decarboxylase class-II family.</text>
</comment>
<dbReference type="Gene3D" id="2.40.37.10">
    <property type="entry name" value="Lyase, Ornithine Decarboxylase, Chain A, domain 1"/>
    <property type="match status" value="1"/>
</dbReference>
<evidence type="ECO:0000256" key="1">
    <source>
        <dbReference type="ARBA" id="ARBA00001933"/>
    </source>
</evidence>
<feature type="domain" description="Orn/DAP/Arg decarboxylase 2 N-terminal" evidence="10">
    <location>
        <begin position="106"/>
        <end position="336"/>
    </location>
</feature>
<dbReference type="AlphaFoldDB" id="A0AAD7D5K3"/>
<evidence type="ECO:0000313" key="11">
    <source>
        <dbReference type="EMBL" id="KAJ7680047.1"/>
    </source>
</evidence>
<dbReference type="InterPro" id="IPR002433">
    <property type="entry name" value="Orn_de-COase"/>
</dbReference>
<reference evidence="11" key="1">
    <citation type="submission" date="2023-03" db="EMBL/GenBank/DDBJ databases">
        <title>Massive genome expansion in bonnet fungi (Mycena s.s.) driven by repeated elements and novel gene families across ecological guilds.</title>
        <authorList>
            <consortium name="Lawrence Berkeley National Laboratory"/>
            <person name="Harder C.B."/>
            <person name="Miyauchi S."/>
            <person name="Viragh M."/>
            <person name="Kuo A."/>
            <person name="Thoen E."/>
            <person name="Andreopoulos B."/>
            <person name="Lu D."/>
            <person name="Skrede I."/>
            <person name="Drula E."/>
            <person name="Henrissat B."/>
            <person name="Morin E."/>
            <person name="Kohler A."/>
            <person name="Barry K."/>
            <person name="LaButti K."/>
            <person name="Morin E."/>
            <person name="Salamov A."/>
            <person name="Lipzen A."/>
            <person name="Mereny Z."/>
            <person name="Hegedus B."/>
            <person name="Baldrian P."/>
            <person name="Stursova M."/>
            <person name="Weitz H."/>
            <person name="Taylor A."/>
            <person name="Grigoriev I.V."/>
            <person name="Nagy L.G."/>
            <person name="Martin F."/>
            <person name="Kauserud H."/>
        </authorList>
    </citation>
    <scope>NUCLEOTIDE SEQUENCE</scope>
    <source>
        <strain evidence="11">CBHHK067</strain>
    </source>
</reference>
<dbReference type="CDD" id="cd00622">
    <property type="entry name" value="PLPDE_III_ODC"/>
    <property type="match status" value="1"/>
</dbReference>
<dbReference type="Pfam" id="PF02784">
    <property type="entry name" value="Orn_Arg_deC_N"/>
    <property type="match status" value="1"/>
</dbReference>
<comment type="catalytic activity">
    <reaction evidence="8">
        <text>L-ornithine + H(+) = putrescine + CO2</text>
        <dbReference type="Rhea" id="RHEA:22964"/>
        <dbReference type="ChEBI" id="CHEBI:15378"/>
        <dbReference type="ChEBI" id="CHEBI:16526"/>
        <dbReference type="ChEBI" id="CHEBI:46911"/>
        <dbReference type="ChEBI" id="CHEBI:326268"/>
        <dbReference type="EC" id="4.1.1.17"/>
    </reaction>
</comment>
<dbReference type="FunFam" id="3.20.20.10:FF:000005">
    <property type="entry name" value="Ornithine decarboxylase"/>
    <property type="match status" value="1"/>
</dbReference>
<dbReference type="SUPFAM" id="SSF50621">
    <property type="entry name" value="Alanine racemase C-terminal domain-like"/>
    <property type="match status" value="1"/>
</dbReference>
<comment type="cofactor">
    <cofactor evidence="1 9">
        <name>pyridoxal 5'-phosphate</name>
        <dbReference type="ChEBI" id="CHEBI:597326"/>
    </cofactor>
</comment>
<dbReference type="GO" id="GO:0005737">
    <property type="term" value="C:cytoplasm"/>
    <property type="evidence" value="ECO:0007669"/>
    <property type="project" value="TreeGrafter"/>
</dbReference>
<dbReference type="PRINTS" id="PR01179">
    <property type="entry name" value="ODADCRBXLASE"/>
</dbReference>
<organism evidence="11 12">
    <name type="scientific">Mycena rosella</name>
    <name type="common">Pink bonnet</name>
    <name type="synonym">Agaricus rosellus</name>
    <dbReference type="NCBI Taxonomy" id="1033263"/>
    <lineage>
        <taxon>Eukaryota</taxon>
        <taxon>Fungi</taxon>
        <taxon>Dikarya</taxon>
        <taxon>Basidiomycota</taxon>
        <taxon>Agaricomycotina</taxon>
        <taxon>Agaricomycetes</taxon>
        <taxon>Agaricomycetidae</taxon>
        <taxon>Agaricales</taxon>
        <taxon>Marasmiineae</taxon>
        <taxon>Mycenaceae</taxon>
        <taxon>Mycena</taxon>
    </lineage>
</organism>
<gene>
    <name evidence="11" type="ORF">B0H17DRAFT_943606</name>
</gene>
<evidence type="ECO:0000256" key="5">
    <source>
        <dbReference type="ARBA" id="ARBA00034115"/>
    </source>
</evidence>
<evidence type="ECO:0000313" key="12">
    <source>
        <dbReference type="Proteomes" id="UP001221757"/>
    </source>
</evidence>
<evidence type="ECO:0000256" key="7">
    <source>
        <dbReference type="ARBA" id="ARBA00046672"/>
    </source>
</evidence>
<dbReference type="InterPro" id="IPR022653">
    <property type="entry name" value="De-COase2_pyr-phos_BS"/>
</dbReference>
<dbReference type="GO" id="GO:0004586">
    <property type="term" value="F:ornithine decarboxylase activity"/>
    <property type="evidence" value="ECO:0007669"/>
    <property type="project" value="UniProtKB-EC"/>
</dbReference>
<dbReference type="PANTHER" id="PTHR11482">
    <property type="entry name" value="ARGININE/DIAMINOPIMELATE/ORNITHINE DECARBOXYLASE"/>
    <property type="match status" value="1"/>
</dbReference>
<dbReference type="InterPro" id="IPR029066">
    <property type="entry name" value="PLP-binding_barrel"/>
</dbReference>
<protein>
    <recommendedName>
        <fullName evidence="6">ornithine decarboxylase</fullName>
        <ecNumber evidence="6">4.1.1.17</ecNumber>
    </recommendedName>
</protein>
<comment type="caution">
    <text evidence="11">The sequence shown here is derived from an EMBL/GenBank/DDBJ whole genome shotgun (WGS) entry which is preliminary data.</text>
</comment>
<evidence type="ECO:0000256" key="6">
    <source>
        <dbReference type="ARBA" id="ARBA00034138"/>
    </source>
</evidence>
<comment type="subunit">
    <text evidence="7">Homodimer. Only the dimer is catalytically active, as the active sites are constructed of residues from both monomers.</text>
</comment>
<dbReference type="PROSITE" id="PS00878">
    <property type="entry name" value="ODR_DC_2_1"/>
    <property type="match status" value="1"/>
</dbReference>
<evidence type="ECO:0000256" key="3">
    <source>
        <dbReference type="ARBA" id="ARBA00022898"/>
    </source>
</evidence>
<evidence type="ECO:0000256" key="9">
    <source>
        <dbReference type="PIRSR" id="PIRSR600183-50"/>
    </source>
</evidence>
<name>A0AAD7D5K3_MYCRO</name>
<dbReference type="Gene3D" id="3.20.20.10">
    <property type="entry name" value="Alanine racemase"/>
    <property type="match status" value="1"/>
</dbReference>
<proteinExistence type="inferred from homology"/>
<keyword evidence="3 9" id="KW-0663">Pyridoxal phosphate</keyword>
<dbReference type="InterPro" id="IPR009006">
    <property type="entry name" value="Ala_racemase/Decarboxylase_C"/>
</dbReference>
<dbReference type="GO" id="GO:0033387">
    <property type="term" value="P:putrescine biosynthetic process from arginine, via ornithine"/>
    <property type="evidence" value="ECO:0007669"/>
    <property type="project" value="TreeGrafter"/>
</dbReference>
<evidence type="ECO:0000256" key="8">
    <source>
        <dbReference type="ARBA" id="ARBA00049127"/>
    </source>
</evidence>
<keyword evidence="12" id="KW-1185">Reference proteome</keyword>
<dbReference type="SUPFAM" id="SSF51419">
    <property type="entry name" value="PLP-binding barrel"/>
    <property type="match status" value="1"/>
</dbReference>
<feature type="active site" description="Proton donor" evidence="9">
    <location>
        <position position="422"/>
    </location>
</feature>
<sequence>MSQVQTLPASSPVAFAAPRISRSDSLSFHRGGDGWTLVNDLSSSPTLHLTASHLPSITDENIFPSLPPLLHGHSDVHLRNGIMNAFTLAANHEPDAERAFFVGDLSQVYQQHLRWQACLPHIQPFYAVKCNPDPYVLRLLAALGTGFDCASNGEISQVLALGVDPSRIIFANPCKAVSFVRNAGKMGVDMMTFDNADELYKIARAHPNAQLVVRILTDDTKSLCALGIKFGAPLVTVPGLLAKAKELNLNVVGVSFHVGSGCYDPSVYTDAVKRARTAFDMGTEAGYQFSLLDVGGGFEDALFEQAASFLTDAIASYFPDRSGIRIIAEPGRFYVSKAFRLAANIIARRAPLTEVPRDEAAAPAESDQPAVMYYINDGVYGAFNCILFDHQTAHPYVLSMNGSFHVASSEALNNSSVWGPTCDSIDCVCTSTQLPSALRVGDWLGFDNMGAYTVCAASQFNGFELSKVIYTTGGLGASEVRSALARFAVEGHGL</sequence>
<dbReference type="InterPro" id="IPR022644">
    <property type="entry name" value="De-COase2_N"/>
</dbReference>
<dbReference type="PRINTS" id="PR01182">
    <property type="entry name" value="ORNDCRBXLASE"/>
</dbReference>